<organism evidence="1">
    <name type="scientific">Myoviridae sp. ctu3o5</name>
    <dbReference type="NCBI Taxonomy" id="2825198"/>
    <lineage>
        <taxon>Viruses</taxon>
        <taxon>Duplodnaviria</taxon>
        <taxon>Heunggongvirae</taxon>
        <taxon>Uroviricota</taxon>
        <taxon>Caudoviricetes</taxon>
    </lineage>
</organism>
<dbReference type="EMBL" id="BK015984">
    <property type="protein sequence ID" value="DAF88346.1"/>
    <property type="molecule type" value="Genomic_DNA"/>
</dbReference>
<evidence type="ECO:0000313" key="1">
    <source>
        <dbReference type="EMBL" id="DAF88346.1"/>
    </source>
</evidence>
<reference evidence="1" key="1">
    <citation type="journal article" date="2021" name="Proc. Natl. Acad. Sci. U.S.A.">
        <title>A Catalog of Tens of Thousands of Viruses from Human Metagenomes Reveals Hidden Associations with Chronic Diseases.</title>
        <authorList>
            <person name="Tisza M.J."/>
            <person name="Buck C.B."/>
        </authorList>
    </citation>
    <scope>NUCLEOTIDE SEQUENCE</scope>
    <source>
        <strain evidence="1">Ctu3o5</strain>
    </source>
</reference>
<name>A0A8S5U1N9_9CAUD</name>
<proteinExistence type="predicted"/>
<sequence>MNNRKRELIEHLVRSIDYTKERILYWERLRTRESYDIFVRLNESDKENELVKVEYKDDIVKRIIDDYKRSFKEYDKALDELLEEK</sequence>
<accession>A0A8S5U1N9</accession>
<protein>
    <submittedName>
        <fullName evidence="1">Uncharacterized protein</fullName>
    </submittedName>
</protein>